<dbReference type="SUPFAM" id="SSF90123">
    <property type="entry name" value="ABC transporter transmembrane region"/>
    <property type="match status" value="1"/>
</dbReference>
<dbReference type="InterPro" id="IPR036640">
    <property type="entry name" value="ABC1_TM_sf"/>
</dbReference>
<dbReference type="InterPro" id="IPR003593">
    <property type="entry name" value="AAA+_ATPase"/>
</dbReference>
<reference evidence="11" key="1">
    <citation type="journal article" date="2019" name="Int. J. Syst. Evol. Microbiol.">
        <title>The Global Catalogue of Microorganisms (GCM) 10K type strain sequencing project: providing services to taxonomists for standard genome sequencing and annotation.</title>
        <authorList>
            <consortium name="The Broad Institute Genomics Platform"/>
            <consortium name="The Broad Institute Genome Sequencing Center for Infectious Disease"/>
            <person name="Wu L."/>
            <person name="Ma J."/>
        </authorList>
    </citation>
    <scope>NUCLEOTIDE SEQUENCE [LARGE SCALE GENOMIC DNA]</scope>
    <source>
        <strain evidence="11">JCM 18063</strain>
    </source>
</reference>
<feature type="domain" description="ABC transmembrane type-1" evidence="9">
    <location>
        <begin position="43"/>
        <end position="312"/>
    </location>
</feature>
<accession>A0ABP8YE91</accession>
<keyword evidence="11" id="KW-1185">Reference proteome</keyword>
<dbReference type="PROSITE" id="PS00211">
    <property type="entry name" value="ABC_TRANSPORTER_1"/>
    <property type="match status" value="1"/>
</dbReference>
<evidence type="ECO:0000259" key="8">
    <source>
        <dbReference type="PROSITE" id="PS50893"/>
    </source>
</evidence>
<feature type="transmembrane region" description="Helical" evidence="7">
    <location>
        <begin position="146"/>
        <end position="162"/>
    </location>
</feature>
<evidence type="ECO:0000256" key="6">
    <source>
        <dbReference type="ARBA" id="ARBA00023136"/>
    </source>
</evidence>
<organism evidence="10 11">
    <name type="scientific">Isoptericola chiayiensis</name>
    <dbReference type="NCBI Taxonomy" id="579446"/>
    <lineage>
        <taxon>Bacteria</taxon>
        <taxon>Bacillati</taxon>
        <taxon>Actinomycetota</taxon>
        <taxon>Actinomycetes</taxon>
        <taxon>Micrococcales</taxon>
        <taxon>Promicromonosporaceae</taxon>
        <taxon>Isoptericola</taxon>
    </lineage>
</organism>
<feature type="transmembrane region" description="Helical" evidence="7">
    <location>
        <begin position="64"/>
        <end position="80"/>
    </location>
</feature>
<dbReference type="Pfam" id="PF00664">
    <property type="entry name" value="ABC_membrane"/>
    <property type="match status" value="1"/>
</dbReference>
<feature type="transmembrane region" description="Helical" evidence="7">
    <location>
        <begin position="256"/>
        <end position="281"/>
    </location>
</feature>
<dbReference type="InterPro" id="IPR027417">
    <property type="entry name" value="P-loop_NTPase"/>
</dbReference>
<dbReference type="InterPro" id="IPR011527">
    <property type="entry name" value="ABC1_TM_dom"/>
</dbReference>
<dbReference type="Pfam" id="PF00005">
    <property type="entry name" value="ABC_tran"/>
    <property type="match status" value="1"/>
</dbReference>
<evidence type="ECO:0000256" key="3">
    <source>
        <dbReference type="ARBA" id="ARBA00022741"/>
    </source>
</evidence>
<dbReference type="PROSITE" id="PS50929">
    <property type="entry name" value="ABC_TM1F"/>
    <property type="match status" value="1"/>
</dbReference>
<name>A0ABP8YE91_9MICO</name>
<dbReference type="InterPro" id="IPR003439">
    <property type="entry name" value="ABC_transporter-like_ATP-bd"/>
</dbReference>
<comment type="caution">
    <text evidence="10">The sequence shown here is derived from an EMBL/GenBank/DDBJ whole genome shotgun (WGS) entry which is preliminary data.</text>
</comment>
<evidence type="ECO:0000313" key="11">
    <source>
        <dbReference type="Proteomes" id="UP001500956"/>
    </source>
</evidence>
<dbReference type="CDD" id="cd07346">
    <property type="entry name" value="ABC_6TM_exporters"/>
    <property type="match status" value="1"/>
</dbReference>
<proteinExistence type="predicted"/>
<protein>
    <submittedName>
        <fullName evidence="10">ABC transporter ATP-binding protein</fullName>
    </submittedName>
</protein>
<feature type="domain" description="ABC transporter" evidence="8">
    <location>
        <begin position="345"/>
        <end position="581"/>
    </location>
</feature>
<comment type="subcellular location">
    <subcellularLocation>
        <location evidence="1">Cell membrane</location>
        <topology evidence="1">Multi-pass membrane protein</topology>
    </subcellularLocation>
</comment>
<evidence type="ECO:0000313" key="10">
    <source>
        <dbReference type="EMBL" id="GAA4726773.1"/>
    </source>
</evidence>
<dbReference type="InterPro" id="IPR017871">
    <property type="entry name" value="ABC_transporter-like_CS"/>
</dbReference>
<dbReference type="PANTHER" id="PTHR24221">
    <property type="entry name" value="ATP-BINDING CASSETTE SUB-FAMILY B"/>
    <property type="match status" value="1"/>
</dbReference>
<feature type="transmembrane region" description="Helical" evidence="7">
    <location>
        <begin position="27"/>
        <end position="52"/>
    </location>
</feature>
<evidence type="ECO:0000256" key="7">
    <source>
        <dbReference type="SAM" id="Phobius"/>
    </source>
</evidence>
<keyword evidence="5 7" id="KW-1133">Transmembrane helix</keyword>
<sequence length="588" mass="64348">MSDVERIDGAHPVRSILRLLTAQPRRLALALYAFTLKEIPLWFLPVITGAVIDIVAEDGDVSSVLIWFGVAAVLLAQNYPHHILYTRNFMTVVRDTGVRLRNALVERLQTLSIGYYARSSAALVQSKVVRDVENVEMMLQQVTHPLLSAIMVLVGAISMTAIRVPEFLPVYALVIPTALLIRRTMARRSQARNEQFRREMEGFASRVGEMASLIPVTRAHGLEQTAATRVATGADYVRRAGLNLDMLNGRMQSMSWVSMQFLGVFCLVLAATVSLSGIIPITPGEVVLLSTYFSLLTQGLTQVLNLVPVTARGVESMRSIAEVLAEPDLEENEGRRPVEQVTGHLRLEHVHHRYPEAESDALAGIDLEIRPGETVAFVGPSGSGKSTLLNLVLGFVRPTGGRILLDGQDMADLDLRTVRRHVSVVPQESVLFEGSIRDNVAYGLDDEADDERIRAALRDANALGFVDVLPEGWDTVVGQRGARISGGQRQRLAIARAIVRNPDILFLDEATSALDPESEVAVRDALDRLMADRTTLVVAHRLSTVRQADRIVVLDHGRIVEVGPHAELLARGGRYAALHAAQEGGLSA</sequence>
<dbReference type="SMART" id="SM00382">
    <property type="entry name" value="AAA"/>
    <property type="match status" value="1"/>
</dbReference>
<dbReference type="Gene3D" id="1.20.1560.10">
    <property type="entry name" value="ABC transporter type 1, transmembrane domain"/>
    <property type="match status" value="1"/>
</dbReference>
<dbReference type="PANTHER" id="PTHR24221:SF654">
    <property type="entry name" value="ATP-BINDING CASSETTE SUB-FAMILY B MEMBER 6"/>
    <property type="match status" value="1"/>
</dbReference>
<feature type="transmembrane region" description="Helical" evidence="7">
    <location>
        <begin position="168"/>
        <end position="185"/>
    </location>
</feature>
<evidence type="ECO:0000256" key="1">
    <source>
        <dbReference type="ARBA" id="ARBA00004651"/>
    </source>
</evidence>
<dbReference type="EMBL" id="BAABID010000008">
    <property type="protein sequence ID" value="GAA4726773.1"/>
    <property type="molecule type" value="Genomic_DNA"/>
</dbReference>
<keyword evidence="4 10" id="KW-0067">ATP-binding</keyword>
<evidence type="ECO:0000256" key="4">
    <source>
        <dbReference type="ARBA" id="ARBA00022840"/>
    </source>
</evidence>
<evidence type="ECO:0000259" key="9">
    <source>
        <dbReference type="PROSITE" id="PS50929"/>
    </source>
</evidence>
<dbReference type="Proteomes" id="UP001500956">
    <property type="component" value="Unassembled WGS sequence"/>
</dbReference>
<dbReference type="SUPFAM" id="SSF52540">
    <property type="entry name" value="P-loop containing nucleoside triphosphate hydrolases"/>
    <property type="match status" value="1"/>
</dbReference>
<dbReference type="PROSITE" id="PS50893">
    <property type="entry name" value="ABC_TRANSPORTER_2"/>
    <property type="match status" value="1"/>
</dbReference>
<dbReference type="InterPro" id="IPR039421">
    <property type="entry name" value="Type_1_exporter"/>
</dbReference>
<evidence type="ECO:0000256" key="2">
    <source>
        <dbReference type="ARBA" id="ARBA00022692"/>
    </source>
</evidence>
<keyword evidence="2 7" id="KW-0812">Transmembrane</keyword>
<dbReference type="Gene3D" id="3.40.50.300">
    <property type="entry name" value="P-loop containing nucleotide triphosphate hydrolases"/>
    <property type="match status" value="1"/>
</dbReference>
<gene>
    <name evidence="10" type="ORF">GCM10023216_16860</name>
</gene>
<keyword evidence="6 7" id="KW-0472">Membrane</keyword>
<dbReference type="GO" id="GO:0005524">
    <property type="term" value="F:ATP binding"/>
    <property type="evidence" value="ECO:0007669"/>
    <property type="project" value="UniProtKB-KW"/>
</dbReference>
<evidence type="ECO:0000256" key="5">
    <source>
        <dbReference type="ARBA" id="ARBA00022989"/>
    </source>
</evidence>
<keyword evidence="3" id="KW-0547">Nucleotide-binding</keyword>